<feature type="region of interest" description="Disordered" evidence="1">
    <location>
        <begin position="96"/>
        <end position="144"/>
    </location>
</feature>
<evidence type="ECO:0000313" key="3">
    <source>
        <dbReference type="Proteomes" id="UP001183585"/>
    </source>
</evidence>
<organism evidence="2 3">
    <name type="scientific">Promicromonospora iranensis</name>
    <dbReference type="NCBI Taxonomy" id="1105144"/>
    <lineage>
        <taxon>Bacteria</taxon>
        <taxon>Bacillati</taxon>
        <taxon>Actinomycetota</taxon>
        <taxon>Actinomycetes</taxon>
        <taxon>Micrococcales</taxon>
        <taxon>Promicromonosporaceae</taxon>
        <taxon>Promicromonospora</taxon>
    </lineage>
</organism>
<name>A0ABU2CV45_9MICO</name>
<dbReference type="RefSeq" id="WP_274997251.1">
    <property type="nucleotide sequence ID" value="NZ_JAJQQP010000015.1"/>
</dbReference>
<sequence>MSTKITSPVKGYSERTVFGPTALQFNDGVAESDEPLSEGLKAYLEGRGYTVETTVEHDGPFNPAKHSVADVRAYLDGLDSSDPDAHDAEVRRIFEAETAGKNRSTLLESIAGTPADPPAGTPPTGDQGDGNQGDSGQQKGGDDQ</sequence>
<dbReference type="Proteomes" id="UP001183585">
    <property type="component" value="Unassembled WGS sequence"/>
</dbReference>
<evidence type="ECO:0000256" key="1">
    <source>
        <dbReference type="SAM" id="MobiDB-lite"/>
    </source>
</evidence>
<comment type="caution">
    <text evidence="2">The sequence shown here is derived from an EMBL/GenBank/DDBJ whole genome shotgun (WGS) entry which is preliminary data.</text>
</comment>
<evidence type="ECO:0000313" key="2">
    <source>
        <dbReference type="EMBL" id="MDR7385215.1"/>
    </source>
</evidence>
<evidence type="ECO:0008006" key="4">
    <source>
        <dbReference type="Google" id="ProtNLM"/>
    </source>
</evidence>
<keyword evidence="3" id="KW-1185">Reference proteome</keyword>
<protein>
    <recommendedName>
        <fullName evidence="4">Internal scaffolding protein</fullName>
    </recommendedName>
</protein>
<accession>A0ABU2CV45</accession>
<gene>
    <name evidence="2" type="ORF">J2S48_004730</name>
</gene>
<proteinExistence type="predicted"/>
<reference evidence="2 3" key="1">
    <citation type="submission" date="2023-07" db="EMBL/GenBank/DDBJ databases">
        <title>Sequencing the genomes of 1000 actinobacteria strains.</title>
        <authorList>
            <person name="Klenk H.-P."/>
        </authorList>
    </citation>
    <scope>NUCLEOTIDE SEQUENCE [LARGE SCALE GENOMIC DNA]</scope>
    <source>
        <strain evidence="2 3">DSM 45554</strain>
    </source>
</reference>
<dbReference type="EMBL" id="JAVDYE010000001">
    <property type="protein sequence ID" value="MDR7385215.1"/>
    <property type="molecule type" value="Genomic_DNA"/>
</dbReference>